<dbReference type="SUPFAM" id="SSF51905">
    <property type="entry name" value="FAD/NAD(P)-binding domain"/>
    <property type="match status" value="1"/>
</dbReference>
<keyword evidence="25" id="KW-1278">Translocase</keyword>
<dbReference type="InterPro" id="IPR024034">
    <property type="entry name" value="ATPase_F1/V1_b/a_C"/>
</dbReference>
<dbReference type="Gene3D" id="1.20.150.20">
    <property type="entry name" value="ATP synthase alpha/beta chain, C-terminal domain"/>
    <property type="match status" value="1"/>
</dbReference>
<dbReference type="GO" id="GO:0000902">
    <property type="term" value="P:cell morphogenesis"/>
    <property type="evidence" value="ECO:0007669"/>
    <property type="project" value="InterPro"/>
</dbReference>
<comment type="catalytic activity">
    <reaction evidence="33">
        <text>ATP + H2O + 4 H(+)(in) = ADP + phosphate + 5 H(+)(out)</text>
        <dbReference type="Rhea" id="RHEA:57720"/>
        <dbReference type="ChEBI" id="CHEBI:15377"/>
        <dbReference type="ChEBI" id="CHEBI:15378"/>
        <dbReference type="ChEBI" id="CHEBI:30616"/>
        <dbReference type="ChEBI" id="CHEBI:43474"/>
        <dbReference type="ChEBI" id="CHEBI:456216"/>
        <dbReference type="EC" id="7.1.2.2"/>
    </reaction>
</comment>
<evidence type="ECO:0000256" key="8">
    <source>
        <dbReference type="ARBA" id="ARBA00007653"/>
    </source>
</evidence>
<dbReference type="InterPro" id="IPR004100">
    <property type="entry name" value="ATPase_F1/V1/A1_a/bsu_N"/>
</dbReference>
<dbReference type="GO" id="GO:0005829">
    <property type="term" value="C:cytosol"/>
    <property type="evidence" value="ECO:0007669"/>
    <property type="project" value="TreeGrafter"/>
</dbReference>
<evidence type="ECO:0000259" key="36">
    <source>
        <dbReference type="PROSITE" id="PS51464"/>
    </source>
</evidence>
<comment type="function">
    <text evidence="32">F(1)F(0) ATP synthase produces ATP from ADP in the presence of a proton or sodium gradient. F-type ATPases consist of two structural domains, F(1) containing the extramembraneous catalytic core and F(0) containing the membrane proton channel, linked together by a central stalk and a peripheral stalk. During catalysis, ATP synthesis in the catalytic domain of F(1) is coupled via a rotary mechanism of the central stalk subunits to proton translocation.</text>
</comment>
<dbReference type="InterPro" id="IPR004416">
    <property type="entry name" value="MnmG"/>
</dbReference>
<dbReference type="InterPro" id="IPR011004">
    <property type="entry name" value="Trimer_LpxA-like_sf"/>
</dbReference>
<dbReference type="InterPro" id="IPR000793">
    <property type="entry name" value="ATP_synth_asu_C"/>
</dbReference>
<evidence type="ECO:0000256" key="4">
    <source>
        <dbReference type="ARBA" id="ARBA00004496"/>
    </source>
</evidence>
<evidence type="ECO:0000256" key="34">
    <source>
        <dbReference type="SAM" id="Phobius"/>
    </source>
</evidence>
<keyword evidence="27" id="KW-0406">Ion transport</keyword>
<keyword evidence="30 33" id="KW-0139">CF(1)</keyword>
<evidence type="ECO:0000256" key="26">
    <source>
        <dbReference type="ARBA" id="ARBA00022989"/>
    </source>
</evidence>
<dbReference type="NCBIfam" id="NF001484">
    <property type="entry name" value="PRK00331.1"/>
    <property type="match status" value="1"/>
</dbReference>
<keyword evidence="26 34" id="KW-1133">Transmembrane helix</keyword>
<dbReference type="InterPro" id="IPR036121">
    <property type="entry name" value="ATPase_F1/V1/A1_a/bsu_N_sf"/>
</dbReference>
<dbReference type="Gene3D" id="3.50.50.60">
    <property type="entry name" value="FAD/NAD(P)-binding domain"/>
    <property type="match status" value="2"/>
</dbReference>
<dbReference type="CDD" id="cd18116">
    <property type="entry name" value="ATP-synt_F1_alpha_N"/>
    <property type="match status" value="1"/>
</dbReference>
<dbReference type="PANTHER" id="PTHR11806">
    <property type="entry name" value="GLUCOSE INHIBITED DIVISION PROTEIN A"/>
    <property type="match status" value="1"/>
</dbReference>
<dbReference type="FunFam" id="1.10.287.80:FF:000005">
    <property type="entry name" value="ATP synthase gamma chain"/>
    <property type="match status" value="1"/>
</dbReference>
<evidence type="ECO:0000256" key="10">
    <source>
        <dbReference type="ARBA" id="ARBA00008936"/>
    </source>
</evidence>
<dbReference type="PROSITE" id="PS00101">
    <property type="entry name" value="HEXAPEP_TRANSFERASES"/>
    <property type="match status" value="1"/>
</dbReference>
<dbReference type="GO" id="GO:0030488">
    <property type="term" value="P:tRNA methylation"/>
    <property type="evidence" value="ECO:0007669"/>
    <property type="project" value="TreeGrafter"/>
</dbReference>
<evidence type="ECO:0000256" key="18">
    <source>
        <dbReference type="ARBA" id="ARBA00022692"/>
    </source>
</evidence>
<dbReference type="NCBIfam" id="NF009884">
    <property type="entry name" value="PRK13343.1"/>
    <property type="match status" value="1"/>
</dbReference>
<evidence type="ECO:0000256" key="25">
    <source>
        <dbReference type="ARBA" id="ARBA00022967"/>
    </source>
</evidence>
<dbReference type="HAMAP" id="MF_01631">
    <property type="entry name" value="GlmU"/>
    <property type="match status" value="1"/>
</dbReference>
<dbReference type="CDD" id="cd00714">
    <property type="entry name" value="GFAT"/>
    <property type="match status" value="1"/>
</dbReference>
<evidence type="ECO:0000259" key="35">
    <source>
        <dbReference type="PROSITE" id="PS51278"/>
    </source>
</evidence>
<dbReference type="Gene3D" id="3.60.20.10">
    <property type="entry name" value="Glutamine Phosphoribosylpyrophosphate, subunit 1, domain 1"/>
    <property type="match status" value="1"/>
</dbReference>
<dbReference type="CDD" id="cd05009">
    <property type="entry name" value="SIS_GlmS_GlmD_2"/>
    <property type="match status" value="1"/>
</dbReference>
<feature type="domain" description="Glutamine amidotransferase type-2" evidence="35">
    <location>
        <begin position="2088"/>
        <end position="2286"/>
    </location>
</feature>
<dbReference type="GO" id="GO:0005524">
    <property type="term" value="F:ATP binding"/>
    <property type="evidence" value="ECO:0007669"/>
    <property type="project" value="UniProtKB-KW"/>
</dbReference>
<dbReference type="FunFam" id="3.50.50.60:FF:000010">
    <property type="entry name" value="tRNA uridine 5-carboxymethylaminomethyl modification enzyme MnmG"/>
    <property type="match status" value="1"/>
</dbReference>
<comment type="catalytic activity">
    <reaction evidence="1">
        <text>D-fructose 6-phosphate + L-glutamine = D-glucosamine 6-phosphate + L-glutamate</text>
        <dbReference type="Rhea" id="RHEA:13237"/>
        <dbReference type="ChEBI" id="CHEBI:29985"/>
        <dbReference type="ChEBI" id="CHEBI:58359"/>
        <dbReference type="ChEBI" id="CHEBI:58725"/>
        <dbReference type="ChEBI" id="CHEBI:61527"/>
        <dbReference type="EC" id="2.6.1.16"/>
    </reaction>
</comment>
<dbReference type="NCBIfam" id="NF005363">
    <property type="entry name" value="PRK06876.1"/>
    <property type="match status" value="1"/>
</dbReference>
<evidence type="ECO:0000256" key="3">
    <source>
        <dbReference type="ARBA" id="ARBA00004170"/>
    </source>
</evidence>
<dbReference type="InterPro" id="IPR000131">
    <property type="entry name" value="ATP_synth_F1_gsu"/>
</dbReference>
<dbReference type="NCBIfam" id="TIGR01260">
    <property type="entry name" value="ATP_synt_c"/>
    <property type="match status" value="1"/>
</dbReference>
<dbReference type="GO" id="GO:0005886">
    <property type="term" value="C:plasma membrane"/>
    <property type="evidence" value="ECO:0007669"/>
    <property type="project" value="UniProtKB-SubCell"/>
</dbReference>
<evidence type="ECO:0000256" key="31">
    <source>
        <dbReference type="ARBA" id="ARBA00023310"/>
    </source>
</evidence>
<dbReference type="CDD" id="cd05008">
    <property type="entry name" value="SIS_GlmS_GlmD_1"/>
    <property type="match status" value="1"/>
</dbReference>
<dbReference type="InterPro" id="IPR000194">
    <property type="entry name" value="ATPase_F1/V1/A1_a/bsu_nucl-bd"/>
</dbReference>
<keyword evidence="13" id="KW-0963">Cytoplasm</keyword>
<keyword evidence="20 33" id="KW-0547">Nucleotide-binding</keyword>
<dbReference type="FunFam" id="3.40.50.300:FF:000002">
    <property type="entry name" value="ATP synthase subunit alpha"/>
    <property type="match status" value="1"/>
</dbReference>
<dbReference type="NCBIfam" id="TIGR00136">
    <property type="entry name" value="mnmG_gidA"/>
    <property type="match status" value="1"/>
</dbReference>
<dbReference type="InterPro" id="IPR001451">
    <property type="entry name" value="Hexapep"/>
</dbReference>
<comment type="subcellular location">
    <subcellularLocation>
        <location evidence="5">Cell membrane</location>
        <topology evidence="5">Multi-pass membrane protein</topology>
    </subcellularLocation>
    <subcellularLocation>
        <location evidence="4">Cytoplasm</location>
    </subcellularLocation>
    <subcellularLocation>
        <location evidence="3">Membrane</location>
        <topology evidence="3">Peripheral membrane protein</topology>
    </subcellularLocation>
</comment>
<evidence type="ECO:0000256" key="33">
    <source>
        <dbReference type="RuleBase" id="RU003553"/>
    </source>
</evidence>
<dbReference type="FunFam" id="1.20.20.10:FF:000002">
    <property type="entry name" value="ATP synthase subunit c"/>
    <property type="match status" value="1"/>
</dbReference>
<dbReference type="InterPro" id="IPR005855">
    <property type="entry name" value="GFAT"/>
</dbReference>
<dbReference type="NCBIfam" id="TIGR01135">
    <property type="entry name" value="glmS"/>
    <property type="match status" value="1"/>
</dbReference>
<dbReference type="InterPro" id="IPR025877">
    <property type="entry name" value="MobA-like_NTP_Trfase"/>
</dbReference>
<evidence type="ECO:0000256" key="7">
    <source>
        <dbReference type="ARBA" id="ARBA00006704"/>
    </source>
</evidence>
<dbReference type="Pfam" id="PF02874">
    <property type="entry name" value="ATP-synt_ab_N"/>
    <property type="match status" value="2"/>
</dbReference>
<dbReference type="InterPro" id="IPR005722">
    <property type="entry name" value="ATP_synth_F1_bsu"/>
</dbReference>
<dbReference type="InterPro" id="IPR036188">
    <property type="entry name" value="FAD/NAD-bd_sf"/>
</dbReference>
<dbReference type="CDD" id="cd01132">
    <property type="entry name" value="F1-ATPase_alpha_CD"/>
    <property type="match status" value="1"/>
</dbReference>
<evidence type="ECO:0000256" key="32">
    <source>
        <dbReference type="ARBA" id="ARBA00025198"/>
    </source>
</evidence>
<comment type="function">
    <text evidence="33">Produces ATP from ADP in the presence of a proton gradient across the membrane.</text>
</comment>
<dbReference type="FunFam" id="3.40.50.300:FF:000004">
    <property type="entry name" value="ATP synthase subunit beta"/>
    <property type="match status" value="1"/>
</dbReference>
<name>A0A1B0C1Q0_9MUSC</name>
<comment type="similarity">
    <text evidence="7">Belongs to the ATPase C chain family.</text>
</comment>
<dbReference type="Pfam" id="PF13522">
    <property type="entry name" value="GATase_6"/>
    <property type="match status" value="1"/>
</dbReference>
<keyword evidence="28" id="KW-0446">Lipid-binding</keyword>
<evidence type="ECO:0000256" key="30">
    <source>
        <dbReference type="ARBA" id="ARBA00023196"/>
    </source>
</evidence>
<dbReference type="PROSITE" id="PS01280">
    <property type="entry name" value="GIDA_1"/>
    <property type="match status" value="1"/>
</dbReference>
<dbReference type="NCBIfam" id="TIGR00962">
    <property type="entry name" value="atpA"/>
    <property type="match status" value="1"/>
</dbReference>
<evidence type="ECO:0000256" key="6">
    <source>
        <dbReference type="ARBA" id="ARBA00004775"/>
    </source>
</evidence>
<dbReference type="Pfam" id="PF00137">
    <property type="entry name" value="ATP-synt_C"/>
    <property type="match status" value="1"/>
</dbReference>
<dbReference type="InterPro" id="IPR020537">
    <property type="entry name" value="ATP_synth_F0_csu_DDCD_BS"/>
</dbReference>
<evidence type="ECO:0000256" key="17">
    <source>
        <dbReference type="ARBA" id="ARBA00022679"/>
    </source>
</evidence>
<keyword evidence="22" id="KW-0274">FAD</keyword>
<dbReference type="Gene3D" id="2.40.10.170">
    <property type="match status" value="1"/>
</dbReference>
<dbReference type="Gene3D" id="3.40.1380.10">
    <property type="match status" value="1"/>
</dbReference>
<evidence type="ECO:0000313" key="37">
    <source>
        <dbReference type="EnsemblMetazoa" id="GPPI046739-PA"/>
    </source>
</evidence>
<keyword evidence="12" id="KW-1003">Cell membrane</keyword>
<comment type="cofactor">
    <cofactor evidence="2">
        <name>FAD</name>
        <dbReference type="ChEBI" id="CHEBI:57692"/>
    </cofactor>
</comment>
<dbReference type="InterPro" id="IPR038376">
    <property type="entry name" value="ATP_synth_asu_C_sf"/>
</dbReference>
<dbReference type="GO" id="GO:0033177">
    <property type="term" value="C:proton-transporting two-sector ATPase complex, proton-transporting domain"/>
    <property type="evidence" value="ECO:0007669"/>
    <property type="project" value="InterPro"/>
</dbReference>
<dbReference type="CDD" id="cd18185">
    <property type="entry name" value="ATP-synt_Fo_c_ATPE"/>
    <property type="match status" value="1"/>
</dbReference>
<feature type="domain" description="SIS" evidence="36">
    <location>
        <begin position="2350"/>
        <end position="2502"/>
    </location>
</feature>
<dbReference type="InterPro" id="IPR047084">
    <property type="entry name" value="GFAT_N"/>
</dbReference>
<dbReference type="SUPFAM" id="SSF56235">
    <property type="entry name" value="N-terminal nucleophile aminohydrolases (Ntn hydrolases)"/>
    <property type="match status" value="1"/>
</dbReference>
<evidence type="ECO:0000256" key="15">
    <source>
        <dbReference type="ARBA" id="ARBA00022576"/>
    </source>
</evidence>
<dbReference type="SMART" id="SM01228">
    <property type="entry name" value="GIDA_assoc_3"/>
    <property type="match status" value="1"/>
</dbReference>
<keyword evidence="24" id="KW-0315">Glutamine amidotransferase</keyword>
<dbReference type="GO" id="GO:0019134">
    <property type="term" value="F:glucosamine-1-phosphate N-acetyltransferase activity"/>
    <property type="evidence" value="ECO:0007669"/>
    <property type="project" value="InterPro"/>
</dbReference>
<dbReference type="Pfam" id="PF01134">
    <property type="entry name" value="GIDA"/>
    <property type="match status" value="1"/>
</dbReference>
<dbReference type="InterPro" id="IPR020595">
    <property type="entry name" value="MnmG-rel_CS"/>
</dbReference>
<sequence length="2633" mass="293378">MIYKKNFDVIVVGGGHSGIEAALAAAKMNCNVLLITQNIDTIGQMSCNPAIGGIGKGHLVKEIDAIGGVMAQLADQSGIQFRILNESRGPAVRATRAQIDRKLYIQAAQTVLFNQKKLKVLQQEVVDLISKNNRIAGVITNSGLSITSTTVVLTVGTFLNGKIHIGDITFPSGRSGDNASLKLSKILCNKFSFNIKRLKTGTPPRIDLRSINFSKLQVQFGQNPIPQFSFEKFLGIRPKQIPCYITHTNQNTHNIIKENLKNSPIYNGNIQGVGPRYCPSIEDKVVRFEKKNAHQIFLEPEGLHKPEGLHSYEIYPNGISTSLPFDVQIKMIQSILGLEKAFITRPGYAIEYDFLDPKDLKLTLESKIIPGLFLAGQINGTTGYEEAAAQGLLAGINAALILKNKFWFPTRDQAYLGVLVDDLCTLGTEEPYRMFTSRSEYRLIIREDNADLRLTKIGNKLGMINNVRWRNFCEKQNKISRIYKKLKNTHIIFNTEEKEKFNMYSNSNKIHRITAEEFLIRPEINSHILSSLKCMHNIIKNDEHLQQVEIQIKYSGYIERQKKEIKKHKYYENAIFPDKLNFKEISGLSHEVIEKLNFFPAIMMGLASIGAAIGIGILGGKFLEGAARQPDLIPTLRTQFFIVMGLVDAIPMITVGKNMILHATEISELIKKRIAQFEIKNEIKEEGIILSVSDGIIKIYGLSNIMQGEMIRLPYDGFAIALNLEHDLVGAIVLGSYFNLKEGMKVYATGRILEVPVGNELLGRVINTLGYPIDGKGEIICKYFAPVEAEAPGVIDRKSVNEPLYTGYKAIDAMIPIGKGQRELIIGDRQTGKSTLAIDIIMNQKNNHVKCIYVSIGQKASTVVKIVEKLKKYKALSNTIIVSSSASDAASLQYLAPYAGCAMGEYFRNLGEDALIVYDDLSKQAIAYRQISLLLKRPPGREAYPGDIFYLHSRLLERSACVNHKYIEHCTKNKIKNKSGSLTALPIVETQGGDISAFVPTNLISITDGQIFLESNLFNSGIRPAINPGISVSRVGGAAQIDIMRKLSGNIRTALAQYNELASFSQFSSDLDKNTKNQLIHGKKIVELLKQKQNAPISIENQVLLLFAMQNNYLNNIDSADILKQSMSNTSDIRQKIISINNIQNITKAMEKISASKMQKSKNLLQSTRPYFEQISHIISQNSISDTPKISEIISSSILHAILPRYIESMVYQSYIENLSSEQSARMIAMKSATDNRSNMHTGKIVQIIGPVIDVKFSQNYLPKLHFALKVNYMHQTLIMEVMQQIGDGIVRCILMGSSDGLKRGLIVYNLNKTIEIPVGKSTLGRIMNVLGNPIDMKGKIISDEYRSIHNTAPKYNEISTSDELLETGIKIIDLICPFIKGGKIGLFGGAGVGKTVNMMELIRNIAIEHSGYSVFTGVGERTREGNDFYHEMITSKVIDKVSLVYGQMNEPPGNRLRVALTGLTLAEKFRDEGHDVLLFIDNIYRYTLAGTEVSALLGRMPSAVGYQPTLSEEMGIFQERIASTHTGSITSVQAIYVPADDLTDPSPATTFAHLDATIVLSRQIAALGIYPSIDPLDSNSRHLDPLIVGENHYLIAREVQLILQRYKDLKDIIAILEIFTGCSGRYVPLQDTISGFKNIINGKYDHIPEQAFYMTGNISDRMFTSIPKVLHKLAGKPILQHIIDTISNLYAKKVYIVYGYDNQLLRKKITPNGLSLRWILQSDQFGTGHAIQQVMRKYKGKDNDQILILYGDVPLISVTTLKKLLYCHSGFNISLLTAKIDSPYGYGRILRENGLIVKIIEQYDIKSKNKNIQEINTGIMIVNKYQLSCWINKINNNNSKKEFYLTDIVSIAHHKGHIINSIQPKNIFEIFGINNRLQLMYLERLYQKKQAKKLLLHGITLADYKRFDLRGTLQHGQDIFIDINVILEGQIIIGDRVKIGNGCILKNVIINNDVVIHPYSIIENAHLDSNSMIGPFAHIHSNSKISKRVNIGNFVEVKNTIFGKNSKAGHLSYLGDANIGEKVNIGAGAITCNFDGKNKNKTIINNDVFIGANSELIAPIIIGSGATVGAGTTVTKNISNGEKIISLGVISQQNVLNLLLSGLKRLEYRGYDSSGLAVINNYKQLKCLKKAGNIGVAHTRWATHGSPTENNAHPHLSEHIAVVHNGIIENHESLRDHLKTYQYQFNSDTDTEVIAHLIHWEQKRNGGTLTEVVKRVSPMLFGIYSTVIVDANHPNSLVAECSGSPLIIGCGANENAFASDQLALLDIAKKFIFLKTGDIAEITNSNIQIWDKNGNSIQRKIVKKNIVLDPNKKGEFRYFLKKEIFEQPQAIKNTLKNRLKNNYIYLSEISDKSNKILINTKHIQLVACGSSYNSAMVSRYWFENLVGISCNVEIASEFCYRNTIVHPNSLLIFLSQSGETADILSALRLSKNRNYLSSLSICNTPESTLSRESDINVLTYAGIEISVASTKTFTTQLTAVLMKDFSNTNNAIFIGRGELYPIAIESALKLKETSYIHAEGYAAGELKHGSLALIDINMPVIILAPNNGLLKKLLSNMEEIRAREGRMYIFSDTDIFFSSYSNIKKIRLPFVENISIPLAYIVPMQLLAYYVGLEKNVDVDHPRNLAKTVTVE</sequence>
<dbReference type="PROSITE" id="PS51278">
    <property type="entry name" value="GATASE_TYPE_2"/>
    <property type="match status" value="1"/>
</dbReference>
<dbReference type="InterPro" id="IPR035466">
    <property type="entry name" value="GlmS/AgaS_SIS"/>
</dbReference>
<dbReference type="InterPro" id="IPR001347">
    <property type="entry name" value="SIS_dom"/>
</dbReference>
<evidence type="ECO:0000256" key="2">
    <source>
        <dbReference type="ARBA" id="ARBA00001974"/>
    </source>
</evidence>
<keyword evidence="29 34" id="KW-0472">Membrane</keyword>
<dbReference type="Pfam" id="PF21680">
    <property type="entry name" value="GIDA_C_1st"/>
    <property type="match status" value="1"/>
</dbReference>
<dbReference type="InterPro" id="IPR023366">
    <property type="entry name" value="ATP_synth_asu-like_sf"/>
</dbReference>
<dbReference type="SUPFAM" id="SSF53697">
    <property type="entry name" value="SIS domain"/>
    <property type="match status" value="1"/>
</dbReference>
<dbReference type="InterPro" id="IPR002379">
    <property type="entry name" value="ATPase_proteolipid_c-like_dom"/>
</dbReference>
<dbReference type="PROSITE" id="PS00605">
    <property type="entry name" value="ATPASE_C"/>
    <property type="match status" value="1"/>
</dbReference>
<comment type="similarity">
    <text evidence="8">Belongs to the MnmG family.</text>
</comment>
<keyword evidence="11" id="KW-0813">Transport</keyword>
<dbReference type="InterPro" id="IPR046348">
    <property type="entry name" value="SIS_dom_sf"/>
</dbReference>
<dbReference type="NCBIfam" id="TIGR01039">
    <property type="entry name" value="atpD"/>
    <property type="match status" value="1"/>
</dbReference>
<dbReference type="Gene3D" id="2.40.30.20">
    <property type="match status" value="1"/>
</dbReference>
<evidence type="ECO:0000256" key="29">
    <source>
        <dbReference type="ARBA" id="ARBA00023136"/>
    </source>
</evidence>
<dbReference type="InterPro" id="IPR017932">
    <property type="entry name" value="GATase_2_dom"/>
</dbReference>
<accession>A0A1B0C1Q0</accession>
<dbReference type="InterPro" id="IPR000454">
    <property type="entry name" value="ATP_synth_F0_csu"/>
</dbReference>
<dbReference type="GO" id="GO:0003977">
    <property type="term" value="F:UDP-N-acetylglucosamine diphosphorylase activity"/>
    <property type="evidence" value="ECO:0007669"/>
    <property type="project" value="InterPro"/>
</dbReference>
<dbReference type="HAMAP" id="MF_01396">
    <property type="entry name" value="ATP_synth_c_bact"/>
    <property type="match status" value="1"/>
</dbReference>
<dbReference type="SUPFAM" id="SSF52540">
    <property type="entry name" value="P-loop containing nucleoside triphosphate hydrolases"/>
    <property type="match status" value="2"/>
</dbReference>
<dbReference type="InterPro" id="IPR002218">
    <property type="entry name" value="MnmG-rel"/>
</dbReference>
<comment type="similarity">
    <text evidence="9">Belongs to the ATPase gamma chain family.</text>
</comment>
<organism evidence="37 38">
    <name type="scientific">Glossina palpalis gambiensis</name>
    <dbReference type="NCBI Taxonomy" id="67801"/>
    <lineage>
        <taxon>Eukaryota</taxon>
        <taxon>Metazoa</taxon>
        <taxon>Ecdysozoa</taxon>
        <taxon>Arthropoda</taxon>
        <taxon>Hexapoda</taxon>
        <taxon>Insecta</taxon>
        <taxon>Pterygota</taxon>
        <taxon>Neoptera</taxon>
        <taxon>Endopterygota</taxon>
        <taxon>Diptera</taxon>
        <taxon>Brachycera</taxon>
        <taxon>Muscomorpha</taxon>
        <taxon>Hippoboscoidea</taxon>
        <taxon>Glossinidae</taxon>
        <taxon>Glossina</taxon>
    </lineage>
</organism>
<dbReference type="Pfam" id="PF12804">
    <property type="entry name" value="NTP_transf_3"/>
    <property type="match status" value="1"/>
</dbReference>
<dbReference type="EMBL" id="JXJN01024146">
    <property type="status" value="NOT_ANNOTATED_CDS"/>
    <property type="molecule type" value="Genomic_DNA"/>
</dbReference>
<dbReference type="InterPro" id="IPR038009">
    <property type="entry name" value="GlmU_C_LbH"/>
</dbReference>
<dbReference type="EnsemblMetazoa" id="GPPI046739-RA">
    <property type="protein sequence ID" value="GPPI046739-PA"/>
    <property type="gene ID" value="GPPI046739"/>
</dbReference>
<dbReference type="InterPro" id="IPR029055">
    <property type="entry name" value="Ntn_hydrolases_N"/>
</dbReference>
<dbReference type="Proteomes" id="UP000092460">
    <property type="component" value="Unassembled WGS sequence"/>
</dbReference>
<dbReference type="CDD" id="cd18115">
    <property type="entry name" value="ATP-synt_F1_beta_N"/>
    <property type="match status" value="1"/>
</dbReference>
<evidence type="ECO:0000256" key="27">
    <source>
        <dbReference type="ARBA" id="ARBA00023065"/>
    </source>
</evidence>
<dbReference type="SMART" id="SM00382">
    <property type="entry name" value="AAA"/>
    <property type="match status" value="2"/>
</dbReference>
<dbReference type="NCBIfam" id="TIGR01173">
    <property type="entry name" value="glmU"/>
    <property type="match status" value="1"/>
</dbReference>
<dbReference type="Pfam" id="PF00306">
    <property type="entry name" value="ATP-synt_ab_C"/>
    <property type="match status" value="1"/>
</dbReference>
<dbReference type="FunFam" id="3.40.50.10490:FF:000001">
    <property type="entry name" value="Glutamine--fructose-6-phosphate aminotransferase [isomerizing]"/>
    <property type="match status" value="1"/>
</dbReference>
<evidence type="ECO:0000256" key="28">
    <source>
        <dbReference type="ARBA" id="ARBA00023121"/>
    </source>
</evidence>
<comment type="pathway">
    <text evidence="6">Nucleotide-sugar biosynthesis; UDP-N-acetyl-alpha-D-glucosamine biosynthesis; alpha-D-glucosamine 6-phosphate from D-fructose 6-phosphate: step 1/1.</text>
</comment>
<evidence type="ECO:0000256" key="9">
    <source>
        <dbReference type="ARBA" id="ARBA00007681"/>
    </source>
</evidence>
<dbReference type="HAMAP" id="MF_01347">
    <property type="entry name" value="ATP_synth_beta_bact"/>
    <property type="match status" value="1"/>
</dbReference>
<dbReference type="InterPro" id="IPR035490">
    <property type="entry name" value="GlmS/FrlB_SIS"/>
</dbReference>
<dbReference type="STRING" id="67801.A0A1B0C1Q0"/>
<feature type="domain" description="SIS" evidence="36">
    <location>
        <begin position="2503"/>
        <end position="2623"/>
    </location>
</feature>
<dbReference type="PROSITE" id="PS01281">
    <property type="entry name" value="GIDA_2"/>
    <property type="match status" value="1"/>
</dbReference>
<dbReference type="Gene3D" id="3.40.50.10490">
    <property type="entry name" value="Glucose-6-phosphate isomerase like protein, domain 1"/>
    <property type="match status" value="3"/>
</dbReference>
<dbReference type="SUPFAM" id="SSF47917">
    <property type="entry name" value="C-terminal domain of alpha and beta subunits of F1 ATP synthase"/>
    <property type="match status" value="2"/>
</dbReference>
<comment type="similarity">
    <text evidence="10">Belongs to the ATPase alpha/beta chains family.</text>
</comment>
<dbReference type="Gene3D" id="1.20.20.10">
    <property type="entry name" value="F1F0 ATP synthase subunit C"/>
    <property type="match status" value="1"/>
</dbReference>
<dbReference type="InterPro" id="IPR005953">
    <property type="entry name" value="ATP_synth_csu_bac/chlpt"/>
</dbReference>
<evidence type="ECO:0000256" key="19">
    <source>
        <dbReference type="ARBA" id="ARBA00022737"/>
    </source>
</evidence>
<dbReference type="InterPro" id="IPR005882">
    <property type="entry name" value="Bifunctional_GlmU"/>
</dbReference>
<evidence type="ECO:0000256" key="21">
    <source>
        <dbReference type="ARBA" id="ARBA00022781"/>
    </source>
</evidence>
<dbReference type="InterPro" id="IPR020003">
    <property type="entry name" value="ATPase_a/bsu_AS"/>
</dbReference>
<dbReference type="Pfam" id="PF14602">
    <property type="entry name" value="Hexapep_2"/>
    <property type="match status" value="1"/>
</dbReference>
<dbReference type="SUPFAM" id="SSF52943">
    <property type="entry name" value="ATP synthase (F1-ATPase), gamma subunit"/>
    <property type="match status" value="2"/>
</dbReference>
<dbReference type="CDD" id="cd01133">
    <property type="entry name" value="F1-ATPase_beta_CD"/>
    <property type="match status" value="1"/>
</dbReference>
<dbReference type="InterPro" id="IPR038662">
    <property type="entry name" value="ATP_synth_F0_csu_sf"/>
</dbReference>
<evidence type="ECO:0000256" key="22">
    <source>
        <dbReference type="ARBA" id="ARBA00022827"/>
    </source>
</evidence>
<dbReference type="Gene3D" id="2.160.10.10">
    <property type="entry name" value="Hexapeptide repeat proteins"/>
    <property type="match status" value="1"/>
</dbReference>
<evidence type="ECO:0000256" key="24">
    <source>
        <dbReference type="ARBA" id="ARBA00022962"/>
    </source>
</evidence>
<evidence type="ECO:0000313" key="38">
    <source>
        <dbReference type="Proteomes" id="UP000092460"/>
    </source>
</evidence>
<dbReference type="VEuPathDB" id="VectorBase:GPPI046739"/>
<dbReference type="EMBL" id="JXJN01024145">
    <property type="status" value="NOT_ANNOTATED_CDS"/>
    <property type="molecule type" value="Genomic_DNA"/>
</dbReference>
<dbReference type="GO" id="GO:0046933">
    <property type="term" value="F:proton-transporting ATP synthase activity, rotational mechanism"/>
    <property type="evidence" value="ECO:0007669"/>
    <property type="project" value="InterPro"/>
</dbReference>
<evidence type="ECO:0000256" key="12">
    <source>
        <dbReference type="ARBA" id="ARBA00022475"/>
    </source>
</evidence>
<dbReference type="InterPro" id="IPR033732">
    <property type="entry name" value="ATP_synth_F1_a_nt-bd_dom"/>
</dbReference>
<dbReference type="GO" id="GO:0000287">
    <property type="term" value="F:magnesium ion binding"/>
    <property type="evidence" value="ECO:0007669"/>
    <property type="project" value="InterPro"/>
</dbReference>
<dbReference type="FunFam" id="3.50.50.60:FF:000002">
    <property type="entry name" value="tRNA uridine 5-carboxymethylaminomethyl modification enzyme MnmG"/>
    <property type="match status" value="1"/>
</dbReference>
<evidence type="ECO:0000256" key="16">
    <source>
        <dbReference type="ARBA" id="ARBA00022630"/>
    </source>
</evidence>
<dbReference type="Gene3D" id="1.10.1140.10">
    <property type="entry name" value="Bovine Mitochondrial F1-atpase, Atp Synthase Beta Chain, Chain D, domain 3"/>
    <property type="match status" value="1"/>
</dbReference>
<reference evidence="38" key="1">
    <citation type="submission" date="2015-01" db="EMBL/GenBank/DDBJ databases">
        <authorList>
            <person name="Aksoy S."/>
            <person name="Warren W."/>
            <person name="Wilson R.K."/>
        </authorList>
    </citation>
    <scope>NUCLEOTIDE SEQUENCE [LARGE SCALE GENOMIC DNA]</scope>
    <source>
        <strain evidence="38">IAEA</strain>
    </source>
</reference>
<dbReference type="GO" id="GO:0008289">
    <property type="term" value="F:lipid binding"/>
    <property type="evidence" value="ECO:0007669"/>
    <property type="project" value="UniProtKB-KW"/>
</dbReference>
<dbReference type="InterPro" id="IPR035968">
    <property type="entry name" value="ATP_synth_F1_ATPase_gsu"/>
</dbReference>
<dbReference type="Pfam" id="PF00006">
    <property type="entry name" value="ATP-synt_ab"/>
    <property type="match status" value="2"/>
</dbReference>
<dbReference type="Gene3D" id="3.40.50.300">
    <property type="entry name" value="P-loop containing nucleotide triphosphate hydrolases"/>
    <property type="match status" value="2"/>
</dbReference>
<dbReference type="InterPro" id="IPR005294">
    <property type="entry name" value="ATP_synth_F1_asu"/>
</dbReference>
<reference evidence="37" key="2">
    <citation type="submission" date="2020-05" db="UniProtKB">
        <authorList>
            <consortium name="EnsemblMetazoa"/>
        </authorList>
    </citation>
    <scope>IDENTIFICATION</scope>
    <source>
        <strain evidence="37">IAEA</strain>
    </source>
</reference>
<evidence type="ECO:0000256" key="13">
    <source>
        <dbReference type="ARBA" id="ARBA00022490"/>
    </source>
</evidence>
<keyword evidence="31 33" id="KW-0066">ATP synthesis</keyword>
<dbReference type="SUPFAM" id="SSF81333">
    <property type="entry name" value="F1F0 ATP synthase subunit C"/>
    <property type="match status" value="1"/>
</dbReference>
<feature type="transmembrane region" description="Helical" evidence="34">
    <location>
        <begin position="598"/>
        <end position="619"/>
    </location>
</feature>
<dbReference type="InterPro" id="IPR003593">
    <property type="entry name" value="AAA+_ATPase"/>
</dbReference>
<keyword evidence="15" id="KW-0032">Aminotransferase</keyword>
<comment type="subunit">
    <text evidence="33">F-type ATPases have 2 components, CF(1) - the catalytic core - and CF(0) - the membrane proton channel. CF(1) and CF(0) have multiple subunits.</text>
</comment>
<keyword evidence="14" id="KW-0138">CF(0)</keyword>
<keyword evidence="21" id="KW-0375">Hydrogen ion transport</keyword>
<dbReference type="SUPFAM" id="SSF51161">
    <property type="entry name" value="Trimeric LpxA-like enzymes"/>
    <property type="match status" value="1"/>
</dbReference>
<dbReference type="FunFam" id="3.60.20.10:FF:000006">
    <property type="entry name" value="Glutamine--fructose-6-phosphate aminotransferase [isomerizing]"/>
    <property type="match status" value="1"/>
</dbReference>
<dbReference type="SUPFAM" id="SSF50615">
    <property type="entry name" value="N-terminal domain of alpha and beta subunits of F1 ATP synthase"/>
    <property type="match status" value="2"/>
</dbReference>
<dbReference type="GO" id="GO:0050660">
    <property type="term" value="F:flavin adenine dinucleotide binding"/>
    <property type="evidence" value="ECO:0007669"/>
    <property type="project" value="InterPro"/>
</dbReference>
<keyword evidence="19" id="KW-0677">Repeat</keyword>
<dbReference type="PROSITE" id="PS51464">
    <property type="entry name" value="SIS"/>
    <property type="match status" value="2"/>
</dbReference>
<dbReference type="HAMAP" id="MF_00129">
    <property type="entry name" value="MnmG_GidA"/>
    <property type="match status" value="1"/>
</dbReference>
<proteinExistence type="inferred from homology"/>
<evidence type="ECO:0000256" key="14">
    <source>
        <dbReference type="ARBA" id="ARBA00022547"/>
    </source>
</evidence>
<dbReference type="Gene3D" id="3.90.550.10">
    <property type="entry name" value="Spore Coat Polysaccharide Biosynthesis Protein SpsA, Chain A"/>
    <property type="match status" value="1"/>
</dbReference>
<dbReference type="SUPFAM" id="SSF53448">
    <property type="entry name" value="Nucleotide-diphospho-sugar transferases"/>
    <property type="match status" value="1"/>
</dbReference>
<dbReference type="InterPro" id="IPR040131">
    <property type="entry name" value="MnmG_N"/>
</dbReference>
<evidence type="ECO:0000256" key="20">
    <source>
        <dbReference type="ARBA" id="ARBA00022741"/>
    </source>
</evidence>
<keyword evidence="16" id="KW-0285">Flavoprotein</keyword>
<evidence type="ECO:0000256" key="11">
    <source>
        <dbReference type="ARBA" id="ARBA00022448"/>
    </source>
</evidence>
<dbReference type="UniPathway" id="UPA00113">
    <property type="reaction ID" value="UER00528"/>
</dbReference>
<dbReference type="EC" id="7.1.2.2" evidence="33"/>
<dbReference type="InterPro" id="IPR027417">
    <property type="entry name" value="P-loop_NTPase"/>
</dbReference>
<dbReference type="CDD" id="cd02540">
    <property type="entry name" value="GT2_GlmU_N_bac"/>
    <property type="match status" value="1"/>
</dbReference>
<evidence type="ECO:0000256" key="23">
    <source>
        <dbReference type="ARBA" id="ARBA00022840"/>
    </source>
</evidence>
<evidence type="ECO:0000256" key="5">
    <source>
        <dbReference type="ARBA" id="ARBA00004651"/>
    </source>
</evidence>
<dbReference type="Gene3D" id="1.10.10.1800">
    <property type="entry name" value="tRNA uridine 5-carboxymethylaminomethyl modification enzyme MnmG/GidA"/>
    <property type="match status" value="1"/>
</dbReference>
<keyword evidence="23 33" id="KW-0067">ATP-binding</keyword>
<dbReference type="InterPro" id="IPR035921">
    <property type="entry name" value="F/V-ATP_Csub_sf"/>
</dbReference>
<dbReference type="CDD" id="cd18113">
    <property type="entry name" value="ATP-synt_F1_alpha_C"/>
    <property type="match status" value="1"/>
</dbReference>
<keyword evidence="38" id="KW-1185">Reference proteome</keyword>
<feature type="transmembrane region" description="Helical" evidence="34">
    <location>
        <begin position="640"/>
        <end position="661"/>
    </location>
</feature>
<evidence type="ECO:0000256" key="1">
    <source>
        <dbReference type="ARBA" id="ARBA00001031"/>
    </source>
</evidence>
<protein>
    <recommendedName>
        <fullName evidence="33">ATP synthase subunit beta</fullName>
        <ecNumber evidence="33">7.1.2.2</ecNumber>
    </recommendedName>
</protein>
<dbReference type="InterPro" id="IPR047001">
    <property type="entry name" value="MnmG_C_subdom"/>
</dbReference>
<dbReference type="InterPro" id="IPR049312">
    <property type="entry name" value="GIDA_C_N"/>
</dbReference>
<dbReference type="InterPro" id="IPR018357">
    <property type="entry name" value="Hexapep_transf_CS"/>
</dbReference>
<dbReference type="GO" id="GO:0006048">
    <property type="term" value="P:UDP-N-acetylglucosamine biosynthetic process"/>
    <property type="evidence" value="ECO:0007669"/>
    <property type="project" value="UniProtKB-UniPathway"/>
</dbReference>
<dbReference type="Pfam" id="PF01380">
    <property type="entry name" value="SIS"/>
    <property type="match status" value="2"/>
</dbReference>
<dbReference type="GO" id="GO:0004360">
    <property type="term" value="F:glutamine-fructose-6-phosphate transaminase (isomerizing) activity"/>
    <property type="evidence" value="ECO:0007669"/>
    <property type="project" value="UniProtKB-EC"/>
</dbReference>
<dbReference type="HAMAP" id="MF_01346">
    <property type="entry name" value="ATP_synth_alpha_bact"/>
    <property type="match status" value="1"/>
</dbReference>
<dbReference type="PANTHER" id="PTHR11806:SF0">
    <property type="entry name" value="PROTEIN MTO1 HOMOLOG, MITOCHONDRIAL"/>
    <property type="match status" value="1"/>
</dbReference>
<dbReference type="PROSITE" id="PS00152">
    <property type="entry name" value="ATPASE_ALPHA_BETA"/>
    <property type="match status" value="2"/>
</dbReference>
<keyword evidence="17" id="KW-0808">Transferase</keyword>
<keyword evidence="18 34" id="KW-0812">Transmembrane</keyword>
<dbReference type="CDD" id="cd03353">
    <property type="entry name" value="LbH_GlmU_C"/>
    <property type="match status" value="1"/>
</dbReference>
<dbReference type="EMBL" id="JXJN01024147">
    <property type="status" value="NOT_ANNOTATED_CDS"/>
    <property type="molecule type" value="Genomic_DNA"/>
</dbReference>
<dbReference type="GO" id="GO:0045259">
    <property type="term" value="C:proton-transporting ATP synthase complex"/>
    <property type="evidence" value="ECO:0007669"/>
    <property type="project" value="UniProtKB-KW"/>
</dbReference>
<dbReference type="Pfam" id="PF00231">
    <property type="entry name" value="ATP-synt"/>
    <property type="match status" value="1"/>
</dbReference>
<dbReference type="GO" id="GO:0002098">
    <property type="term" value="P:tRNA wobble uridine modification"/>
    <property type="evidence" value="ECO:0007669"/>
    <property type="project" value="InterPro"/>
</dbReference>
<dbReference type="InterPro" id="IPR029044">
    <property type="entry name" value="Nucleotide-diphossugar_trans"/>
</dbReference>